<evidence type="ECO:0000313" key="2">
    <source>
        <dbReference type="Proteomes" id="UP000183832"/>
    </source>
</evidence>
<dbReference type="AlphaFoldDB" id="A0A1J1HUS2"/>
<protein>
    <submittedName>
        <fullName evidence="1">CLUMA_CG003644, isoform A</fullName>
    </submittedName>
</protein>
<dbReference type="EMBL" id="CVRI01000015">
    <property type="protein sequence ID" value="CRK89913.1"/>
    <property type="molecule type" value="Genomic_DNA"/>
</dbReference>
<gene>
    <name evidence="1" type="ORF">CLUMA_CG003644</name>
</gene>
<accession>A0A1J1HUS2</accession>
<dbReference type="Proteomes" id="UP000183832">
    <property type="component" value="Unassembled WGS sequence"/>
</dbReference>
<reference evidence="1 2" key="1">
    <citation type="submission" date="2015-04" db="EMBL/GenBank/DDBJ databases">
        <authorList>
            <person name="Syromyatnikov M.Y."/>
            <person name="Popov V.N."/>
        </authorList>
    </citation>
    <scope>NUCLEOTIDE SEQUENCE [LARGE SCALE GENOMIC DNA]</scope>
</reference>
<evidence type="ECO:0000313" key="1">
    <source>
        <dbReference type="EMBL" id="CRK89913.1"/>
    </source>
</evidence>
<sequence length="63" mass="7617">MRFPEFHYKSPRACEVELDNISVSSSPTYNFDLSIFFYQTSYEKHLAENHARCYEKSIRKLQY</sequence>
<keyword evidence="2" id="KW-1185">Reference proteome</keyword>
<organism evidence="1 2">
    <name type="scientific">Clunio marinus</name>
    <dbReference type="NCBI Taxonomy" id="568069"/>
    <lineage>
        <taxon>Eukaryota</taxon>
        <taxon>Metazoa</taxon>
        <taxon>Ecdysozoa</taxon>
        <taxon>Arthropoda</taxon>
        <taxon>Hexapoda</taxon>
        <taxon>Insecta</taxon>
        <taxon>Pterygota</taxon>
        <taxon>Neoptera</taxon>
        <taxon>Endopterygota</taxon>
        <taxon>Diptera</taxon>
        <taxon>Nematocera</taxon>
        <taxon>Chironomoidea</taxon>
        <taxon>Chironomidae</taxon>
        <taxon>Clunio</taxon>
    </lineage>
</organism>
<name>A0A1J1HUS2_9DIPT</name>
<proteinExistence type="predicted"/>